<dbReference type="NCBIfam" id="TIGR04131">
    <property type="entry name" value="Bac_Flav_CTERM"/>
    <property type="match status" value="1"/>
</dbReference>
<protein>
    <submittedName>
        <fullName evidence="3">T9SS type B sorting domain-containing protein</fullName>
    </submittedName>
</protein>
<dbReference type="InterPro" id="IPR044023">
    <property type="entry name" value="Ig_7"/>
</dbReference>
<dbReference type="Pfam" id="PF19081">
    <property type="entry name" value="Ig_7"/>
    <property type="match status" value="1"/>
</dbReference>
<dbReference type="RefSeq" id="WP_147742604.1">
    <property type="nucleotide sequence ID" value="NZ_VRUR01000001.1"/>
</dbReference>
<name>A0A5C8V9H6_9FLAO</name>
<dbReference type="Pfam" id="PF13585">
    <property type="entry name" value="CHU_C"/>
    <property type="match status" value="1"/>
</dbReference>
<feature type="chain" id="PRO_5022930371" evidence="1">
    <location>
        <begin position="22"/>
        <end position="624"/>
    </location>
</feature>
<evidence type="ECO:0000313" key="4">
    <source>
        <dbReference type="Proteomes" id="UP000321456"/>
    </source>
</evidence>
<gene>
    <name evidence="3" type="ORF">FVB32_07165</name>
</gene>
<evidence type="ECO:0000256" key="1">
    <source>
        <dbReference type="SAM" id="SignalP"/>
    </source>
</evidence>
<dbReference type="Gene3D" id="2.60.40.740">
    <property type="match status" value="1"/>
</dbReference>
<keyword evidence="4" id="KW-1185">Reference proteome</keyword>
<feature type="signal peptide" evidence="1">
    <location>
        <begin position="1"/>
        <end position="21"/>
    </location>
</feature>
<organism evidence="3 4">
    <name type="scientific">Flagellimonas hymeniacidonis</name>
    <dbReference type="NCBI Taxonomy" id="2603628"/>
    <lineage>
        <taxon>Bacteria</taxon>
        <taxon>Pseudomonadati</taxon>
        <taxon>Bacteroidota</taxon>
        <taxon>Flavobacteriia</taxon>
        <taxon>Flavobacteriales</taxon>
        <taxon>Flavobacteriaceae</taxon>
        <taxon>Flagellimonas</taxon>
    </lineage>
</organism>
<keyword evidence="1" id="KW-0732">Signal</keyword>
<evidence type="ECO:0000313" key="3">
    <source>
        <dbReference type="EMBL" id="TXN38066.1"/>
    </source>
</evidence>
<dbReference type="AlphaFoldDB" id="A0A5C8V9H6"/>
<sequence length="624" mass="67807">MRTHLLFSLAFIILFLQKSNAQLGFCNGNSGEPIFTETFGTGVQDGPPLPAGTTTYNYVNGGPLEPIDGNYTISSSTNFFDWFNTNDHTPNDINGKALIVNASFTPGEFFRRTIGGLCENTSYEFSSWMINLLPSSSCGGNGIPINVRFQIWDNTDTNLLATGDTGSIFSKSSATWEQYGLVFQTLSGQTSVILKMLNNGVGGCGNDLAIDDIVFKTCGDRISLADAANNTNIAICEENAPISVDLNATPDFSIYSTHAYQWQESIDGITWTDITGETNQTFVSPLISNTTSYRVKVAEDPINLSNVNCSAISDIFAVVIEEKPMPPVSLGNVSLCADVVGGVSVSIPNGTSANWYDAPVGGNLLQAGSPFYETSVSGTYYAEVVTELAGCISDSRTAVSIIYNDLPVLEDETLILCEGESLVLSADLSNASYAWNTSENTREITISLPGTYIVTVTDTNGCSASKAIEVSQIDIPVVDSVVSDHRDLTIVAQNTGDFEYSLDGFFYQDSPQFQNLLGGTYTAFVRVKNFCGTVRFPFVHLVIPRFFTPNGDGINDYFILEGIEVSGDFEISIFDRTSKLIAQSNRQDYSWNGTFNGRPLPASDYWYSIKIGDNLFKGHFALKR</sequence>
<evidence type="ECO:0000259" key="2">
    <source>
        <dbReference type="Pfam" id="PF19081"/>
    </source>
</evidence>
<feature type="domain" description="Ig-like" evidence="2">
    <location>
        <begin position="324"/>
        <end position="402"/>
    </location>
</feature>
<dbReference type="Proteomes" id="UP000321456">
    <property type="component" value="Unassembled WGS sequence"/>
</dbReference>
<dbReference type="EMBL" id="VRUR01000001">
    <property type="protein sequence ID" value="TXN38066.1"/>
    <property type="molecule type" value="Genomic_DNA"/>
</dbReference>
<accession>A0A5C8V9H6</accession>
<proteinExistence type="predicted"/>
<dbReference type="InterPro" id="IPR026341">
    <property type="entry name" value="T9SS_type_B"/>
</dbReference>
<reference evidence="3 4" key="1">
    <citation type="submission" date="2019-08" db="EMBL/GenBank/DDBJ databases">
        <title>Professor.</title>
        <authorList>
            <person name="Park J.S."/>
        </authorList>
    </citation>
    <scope>NUCLEOTIDE SEQUENCE [LARGE SCALE GENOMIC DNA]</scope>
    <source>
        <strain evidence="3 4">176CP5-101</strain>
    </source>
</reference>
<comment type="caution">
    <text evidence="3">The sequence shown here is derived from an EMBL/GenBank/DDBJ whole genome shotgun (WGS) entry which is preliminary data.</text>
</comment>